<reference evidence="5 6" key="1">
    <citation type="submission" date="2016-08" db="EMBL/GenBank/DDBJ databases">
        <authorList>
            <person name="Seilhamer J.J."/>
        </authorList>
    </citation>
    <scope>NUCLEOTIDE SEQUENCE [LARGE SCALE GENOMIC DNA]</scope>
    <source>
        <strain evidence="5 6">A37T2</strain>
    </source>
</reference>
<evidence type="ECO:0000256" key="1">
    <source>
        <dbReference type="ARBA" id="ARBA00023015"/>
    </source>
</evidence>
<evidence type="ECO:0000256" key="3">
    <source>
        <dbReference type="ARBA" id="ARBA00023163"/>
    </source>
</evidence>
<dbReference type="EMBL" id="FMAR01000010">
    <property type="protein sequence ID" value="SCC48337.1"/>
    <property type="molecule type" value="Genomic_DNA"/>
</dbReference>
<dbReference type="Gene3D" id="1.10.10.60">
    <property type="entry name" value="Homeodomain-like"/>
    <property type="match status" value="1"/>
</dbReference>
<dbReference type="InterPro" id="IPR009057">
    <property type="entry name" value="Homeodomain-like_sf"/>
</dbReference>
<dbReference type="STRING" id="1335309.GA0116948_11096"/>
<dbReference type="AlphaFoldDB" id="A0A1C4EXJ0"/>
<keyword evidence="3" id="KW-0804">Transcription</keyword>
<dbReference type="PANTHER" id="PTHR43280:SF32">
    <property type="entry name" value="TRANSCRIPTIONAL REGULATORY PROTEIN"/>
    <property type="match status" value="1"/>
</dbReference>
<evidence type="ECO:0000259" key="4">
    <source>
        <dbReference type="PROSITE" id="PS01124"/>
    </source>
</evidence>
<feature type="domain" description="HTH araC/xylS-type" evidence="4">
    <location>
        <begin position="187"/>
        <end position="285"/>
    </location>
</feature>
<dbReference type="PANTHER" id="PTHR43280">
    <property type="entry name" value="ARAC-FAMILY TRANSCRIPTIONAL REGULATOR"/>
    <property type="match status" value="1"/>
</dbReference>
<dbReference type="SMART" id="SM00342">
    <property type="entry name" value="HTH_ARAC"/>
    <property type="match status" value="1"/>
</dbReference>
<keyword evidence="6" id="KW-1185">Reference proteome</keyword>
<evidence type="ECO:0000313" key="6">
    <source>
        <dbReference type="Proteomes" id="UP000242818"/>
    </source>
</evidence>
<dbReference type="OrthoDB" id="1096411at2"/>
<organism evidence="5 6">
    <name type="scientific">Chitinophaga costaii</name>
    <dbReference type="NCBI Taxonomy" id="1335309"/>
    <lineage>
        <taxon>Bacteria</taxon>
        <taxon>Pseudomonadati</taxon>
        <taxon>Bacteroidota</taxon>
        <taxon>Chitinophagia</taxon>
        <taxon>Chitinophagales</taxon>
        <taxon>Chitinophagaceae</taxon>
        <taxon>Chitinophaga</taxon>
    </lineage>
</organism>
<evidence type="ECO:0000313" key="5">
    <source>
        <dbReference type="EMBL" id="SCC48337.1"/>
    </source>
</evidence>
<accession>A0A1C4EXJ0</accession>
<dbReference type="InterPro" id="IPR003313">
    <property type="entry name" value="AraC-bd"/>
</dbReference>
<sequence length="288" mass="32724">MRKKIPINSINDMAIYGLVVDKVSGNARTAVKNAIVRGIHRDNYYGFWFMKEGAVKIMVDFKTHQIKAPAMFCVMPGQVHEGISIKNVAGWFVAANVNMIPDHVRAVFEESLVPVSPVSLNEKQATWLSHCAALLQETYANELASGKDKTDLLRPLLNAYTTMVSSIFTQHIQPEKVEESRAFQLTRQFRILVRQQFKTVKSPSAYARQLNISAGYLTEIVKNVSGYSVSYWIQQEIMTEAKRLLFYTELTIKEIAHELGYSDHAYFSRLFTTLAESSASIFRQKSRK</sequence>
<dbReference type="RefSeq" id="WP_089713417.1">
    <property type="nucleotide sequence ID" value="NZ_FMAR01000010.1"/>
</dbReference>
<dbReference type="GO" id="GO:0043565">
    <property type="term" value="F:sequence-specific DNA binding"/>
    <property type="evidence" value="ECO:0007669"/>
    <property type="project" value="InterPro"/>
</dbReference>
<keyword evidence="1" id="KW-0805">Transcription regulation</keyword>
<dbReference type="GO" id="GO:0003700">
    <property type="term" value="F:DNA-binding transcription factor activity"/>
    <property type="evidence" value="ECO:0007669"/>
    <property type="project" value="InterPro"/>
</dbReference>
<keyword evidence="2 5" id="KW-0238">DNA-binding</keyword>
<dbReference type="Pfam" id="PF02311">
    <property type="entry name" value="AraC_binding"/>
    <property type="match status" value="1"/>
</dbReference>
<evidence type="ECO:0000256" key="2">
    <source>
        <dbReference type="ARBA" id="ARBA00023125"/>
    </source>
</evidence>
<dbReference type="InterPro" id="IPR037923">
    <property type="entry name" value="HTH-like"/>
</dbReference>
<proteinExistence type="predicted"/>
<dbReference type="Pfam" id="PF12833">
    <property type="entry name" value="HTH_18"/>
    <property type="match status" value="1"/>
</dbReference>
<dbReference type="SUPFAM" id="SSF51215">
    <property type="entry name" value="Regulatory protein AraC"/>
    <property type="match status" value="1"/>
</dbReference>
<dbReference type="InterPro" id="IPR018060">
    <property type="entry name" value="HTH_AraC"/>
</dbReference>
<dbReference type="SUPFAM" id="SSF46689">
    <property type="entry name" value="Homeodomain-like"/>
    <property type="match status" value="1"/>
</dbReference>
<dbReference type="Proteomes" id="UP000242818">
    <property type="component" value="Unassembled WGS sequence"/>
</dbReference>
<protein>
    <submittedName>
        <fullName evidence="5">AraC-type DNA-binding protein</fullName>
    </submittedName>
</protein>
<dbReference type="PROSITE" id="PS01124">
    <property type="entry name" value="HTH_ARAC_FAMILY_2"/>
    <property type="match status" value="1"/>
</dbReference>
<gene>
    <name evidence="5" type="ORF">GA0116948_11096</name>
</gene>
<name>A0A1C4EXJ0_9BACT</name>